<dbReference type="PANTHER" id="PTHR43776">
    <property type="entry name" value="TRANSPORT ATP-BINDING PROTEIN"/>
    <property type="match status" value="1"/>
</dbReference>
<proteinExistence type="inferred from homology"/>
<dbReference type="GO" id="GO:0005524">
    <property type="term" value="F:ATP binding"/>
    <property type="evidence" value="ECO:0007669"/>
    <property type="project" value="UniProtKB-KW"/>
</dbReference>
<evidence type="ECO:0000256" key="4">
    <source>
        <dbReference type="ARBA" id="ARBA00022840"/>
    </source>
</evidence>
<dbReference type="CDD" id="cd03257">
    <property type="entry name" value="ABC_NikE_OppD_transporters"/>
    <property type="match status" value="2"/>
</dbReference>
<keyword evidence="3" id="KW-0547">Nucleotide-binding</keyword>
<sequence length="563" mass="62539">MQKKPLLQIENLAVAFKSKTDWIEVIHHINFQLEKNEILAVVGESGSGKSVTSLAIMNLLPKGISKITSGSITYEGIDIESLSTSEKQQIIGNDISMIFQEPMSALNPSMRCGLQVAEILNQHSSLSSSEIKSEVLNLFEKVKLPDPKHAFKAYPHQLSGGQKQRIIIAMAIANKPKLLIADEPTTALDVTVQKEILVLLKSLQEEYGMSILFISHDLALVSEIADRVVVMYKGNIEEQGAVKDIFRRPKADYTKALLKSRPTMDERLKRLPTISDIVNDSFSPEVISKDTRKKQHKDIYGKAPLLEVIDVEKVYLSKSGWLGKQHQFKAVDGVRFNVFEGETLGLVGESGCGKSTLGNAILQLDKATSGIIKYNGVDITKLKGNALRRLRKDIQIIFQDPFASLNPRLTVGRAIMEPMEVHGIGTSFNDRKEKVLALLEQVGLEASHFNRYPHEFSGGQRQRIGIARTIALNPKLIICDESVSALDISVQAQVLNLLNDLKKTFGFTYIFISHDLAVVKYMADQLLVMNKGKIEEAGEADAIYANPEKEYTKRLIHAIPKGL</sequence>
<protein>
    <submittedName>
        <fullName evidence="6">ABC transporter ATP-binding protein</fullName>
    </submittedName>
</protein>
<dbReference type="InterPro" id="IPR027417">
    <property type="entry name" value="P-loop_NTPase"/>
</dbReference>
<dbReference type="Gene3D" id="3.40.50.300">
    <property type="entry name" value="P-loop containing nucleotide triphosphate hydrolases"/>
    <property type="match status" value="2"/>
</dbReference>
<dbReference type="SMART" id="SM00382">
    <property type="entry name" value="AAA"/>
    <property type="match status" value="2"/>
</dbReference>
<dbReference type="NCBIfam" id="NF007739">
    <property type="entry name" value="PRK10419.1"/>
    <property type="match status" value="2"/>
</dbReference>
<accession>A0ABV8AHP9</accession>
<dbReference type="PANTHER" id="PTHR43776:SF7">
    <property type="entry name" value="D,D-DIPEPTIDE TRANSPORT ATP-BINDING PROTEIN DDPF-RELATED"/>
    <property type="match status" value="1"/>
</dbReference>
<dbReference type="InterPro" id="IPR017871">
    <property type="entry name" value="ABC_transporter-like_CS"/>
</dbReference>
<dbReference type="PROSITE" id="PS50893">
    <property type="entry name" value="ABC_TRANSPORTER_2"/>
    <property type="match status" value="2"/>
</dbReference>
<dbReference type="EMBL" id="JBHSAT010000004">
    <property type="protein sequence ID" value="MFC3876119.1"/>
    <property type="molecule type" value="Genomic_DNA"/>
</dbReference>
<comment type="similarity">
    <text evidence="1">Belongs to the ABC transporter superfamily.</text>
</comment>
<evidence type="ECO:0000256" key="1">
    <source>
        <dbReference type="ARBA" id="ARBA00005417"/>
    </source>
</evidence>
<dbReference type="PROSITE" id="PS00211">
    <property type="entry name" value="ABC_TRANSPORTER_1"/>
    <property type="match status" value="2"/>
</dbReference>
<dbReference type="InterPro" id="IPR003593">
    <property type="entry name" value="AAA+_ATPase"/>
</dbReference>
<feature type="domain" description="ABC transporter" evidence="5">
    <location>
        <begin position="306"/>
        <end position="556"/>
    </location>
</feature>
<comment type="caution">
    <text evidence="6">The sequence shown here is derived from an EMBL/GenBank/DDBJ whole genome shotgun (WGS) entry which is preliminary data.</text>
</comment>
<evidence type="ECO:0000256" key="3">
    <source>
        <dbReference type="ARBA" id="ARBA00022741"/>
    </source>
</evidence>
<keyword evidence="7" id="KW-1185">Reference proteome</keyword>
<dbReference type="RefSeq" id="WP_386096738.1">
    <property type="nucleotide sequence ID" value="NZ_JBHSAT010000004.1"/>
</dbReference>
<name>A0ABV8AHP9_9FLAO</name>
<reference evidence="7" key="1">
    <citation type="journal article" date="2019" name="Int. J. Syst. Evol. Microbiol.">
        <title>The Global Catalogue of Microorganisms (GCM) 10K type strain sequencing project: providing services to taxonomists for standard genome sequencing and annotation.</title>
        <authorList>
            <consortium name="The Broad Institute Genomics Platform"/>
            <consortium name="The Broad Institute Genome Sequencing Center for Infectious Disease"/>
            <person name="Wu L."/>
            <person name="Ma J."/>
        </authorList>
    </citation>
    <scope>NUCLEOTIDE SEQUENCE [LARGE SCALE GENOMIC DNA]</scope>
    <source>
        <strain evidence="7">CECT 8979</strain>
    </source>
</reference>
<dbReference type="InterPro" id="IPR003439">
    <property type="entry name" value="ABC_transporter-like_ATP-bd"/>
</dbReference>
<feature type="domain" description="ABC transporter" evidence="5">
    <location>
        <begin position="7"/>
        <end position="258"/>
    </location>
</feature>
<dbReference type="Pfam" id="PF08352">
    <property type="entry name" value="oligo_HPY"/>
    <property type="match status" value="1"/>
</dbReference>
<keyword evidence="2" id="KW-0813">Transport</keyword>
<dbReference type="SUPFAM" id="SSF52540">
    <property type="entry name" value="P-loop containing nucleoside triphosphate hydrolases"/>
    <property type="match status" value="2"/>
</dbReference>
<dbReference type="Pfam" id="PF00005">
    <property type="entry name" value="ABC_tran"/>
    <property type="match status" value="2"/>
</dbReference>
<keyword evidence="4 6" id="KW-0067">ATP-binding</keyword>
<dbReference type="InterPro" id="IPR050319">
    <property type="entry name" value="ABC_transp_ATP-bind"/>
</dbReference>
<dbReference type="NCBIfam" id="NF008453">
    <property type="entry name" value="PRK11308.1"/>
    <property type="match status" value="2"/>
</dbReference>
<evidence type="ECO:0000313" key="6">
    <source>
        <dbReference type="EMBL" id="MFC3876119.1"/>
    </source>
</evidence>
<evidence type="ECO:0000256" key="2">
    <source>
        <dbReference type="ARBA" id="ARBA00022448"/>
    </source>
</evidence>
<gene>
    <name evidence="6" type="ORF">ACFOSX_02650</name>
</gene>
<dbReference type="InterPro" id="IPR013563">
    <property type="entry name" value="Oligopep_ABC_C"/>
</dbReference>
<dbReference type="Proteomes" id="UP001595812">
    <property type="component" value="Unassembled WGS sequence"/>
</dbReference>
<organism evidence="6 7">
    <name type="scientific">Winogradskyella maritima</name>
    <dbReference type="NCBI Taxonomy" id="1517766"/>
    <lineage>
        <taxon>Bacteria</taxon>
        <taxon>Pseudomonadati</taxon>
        <taxon>Bacteroidota</taxon>
        <taxon>Flavobacteriia</taxon>
        <taxon>Flavobacteriales</taxon>
        <taxon>Flavobacteriaceae</taxon>
        <taxon>Winogradskyella</taxon>
    </lineage>
</organism>
<evidence type="ECO:0000313" key="7">
    <source>
        <dbReference type="Proteomes" id="UP001595812"/>
    </source>
</evidence>
<evidence type="ECO:0000259" key="5">
    <source>
        <dbReference type="PROSITE" id="PS50893"/>
    </source>
</evidence>